<keyword evidence="3" id="KW-1185">Reference proteome</keyword>
<evidence type="ECO:0000313" key="3">
    <source>
        <dbReference type="Proteomes" id="UP000562352"/>
    </source>
</evidence>
<dbReference type="RefSeq" id="WP_221473846.1">
    <property type="nucleotide sequence ID" value="NZ_BAAAWZ010000001.1"/>
</dbReference>
<keyword evidence="1" id="KW-0472">Membrane</keyword>
<keyword evidence="1" id="KW-1133">Transmembrane helix</keyword>
<reference evidence="2 3" key="1">
    <citation type="submission" date="2020-08" db="EMBL/GenBank/DDBJ databases">
        <title>Genomic Encyclopedia of Type Strains, Phase III (KMG-III): the genomes of soil and plant-associated and newly described type strains.</title>
        <authorList>
            <person name="Whitman W."/>
        </authorList>
    </citation>
    <scope>NUCLEOTIDE SEQUENCE [LARGE SCALE GENOMIC DNA]</scope>
    <source>
        <strain evidence="2 3">CECT 3303</strain>
    </source>
</reference>
<dbReference type="Proteomes" id="UP000562352">
    <property type="component" value="Unassembled WGS sequence"/>
</dbReference>
<organism evidence="2 3">
    <name type="scientific">Planomonospora venezuelensis</name>
    <dbReference type="NCBI Taxonomy" id="1999"/>
    <lineage>
        <taxon>Bacteria</taxon>
        <taxon>Bacillati</taxon>
        <taxon>Actinomycetota</taxon>
        <taxon>Actinomycetes</taxon>
        <taxon>Streptosporangiales</taxon>
        <taxon>Streptosporangiaceae</taxon>
        <taxon>Planomonospora</taxon>
    </lineage>
</organism>
<sequence length="217" mass="23933">MLEGPDEPHREVAPISTIITIALVVLLFLLILGGAGIYLLVKVGKKATKKARKVATRAVTHVAAMDPGDAGEAERMRLDLRREVSITRQAVDHALQGGWGLGELPQLVAEIGSHADQLDAQLSRYAQQSRVSAYVDHAALARLREQHAKLTRACARIRADLMNDQMAHTASGIDEIQSRTDLEIEARRTAPVADPLDQIDELYQRTMIDRARPEEPR</sequence>
<name>A0A841D224_PLAVE</name>
<evidence type="ECO:0000256" key="1">
    <source>
        <dbReference type="SAM" id="Phobius"/>
    </source>
</evidence>
<dbReference type="EMBL" id="JACHJJ010000013">
    <property type="protein sequence ID" value="MBB5964722.1"/>
    <property type="molecule type" value="Genomic_DNA"/>
</dbReference>
<protein>
    <submittedName>
        <fullName evidence="2">ABC-type Na+ efflux pump permease subunit</fullName>
    </submittedName>
</protein>
<dbReference type="AlphaFoldDB" id="A0A841D224"/>
<keyword evidence="1" id="KW-0812">Transmembrane</keyword>
<gene>
    <name evidence="2" type="ORF">FHS22_004006</name>
</gene>
<evidence type="ECO:0000313" key="2">
    <source>
        <dbReference type="EMBL" id="MBB5964722.1"/>
    </source>
</evidence>
<accession>A0A841D224</accession>
<comment type="caution">
    <text evidence="2">The sequence shown here is derived from an EMBL/GenBank/DDBJ whole genome shotgun (WGS) entry which is preliminary data.</text>
</comment>
<proteinExistence type="predicted"/>
<feature type="transmembrane region" description="Helical" evidence="1">
    <location>
        <begin position="12"/>
        <end position="41"/>
    </location>
</feature>